<dbReference type="AlphaFoldDB" id="A0A6G1C7B1"/>
<dbReference type="EMBL" id="SPHZ02000010">
    <property type="protein sequence ID" value="KAF0896338.1"/>
    <property type="molecule type" value="Genomic_DNA"/>
</dbReference>
<protein>
    <submittedName>
        <fullName evidence="2">Uncharacterized protein</fullName>
    </submittedName>
</protein>
<evidence type="ECO:0000313" key="2">
    <source>
        <dbReference type="EMBL" id="KAF0896338.1"/>
    </source>
</evidence>
<sequence length="179" mass="19488">MAAIGPNDFPVSSLDDVLALENVFGRHPLVWARVVVLELDRLNDAVDVLVALEYARDTFKWVVVGMNQLAMAAARCKDLAARKLQLTRMLDRASAVTPIDLGSHASGRELLDALFSGPLPGSRPQGTPSPPRSAVMWSPWRTGCPGTRASPASMPPQSVGIWERTSTISSQRQRGLIRY</sequence>
<organism evidence="2 3">
    <name type="scientific">Oryza meyeriana var. granulata</name>
    <dbReference type="NCBI Taxonomy" id="110450"/>
    <lineage>
        <taxon>Eukaryota</taxon>
        <taxon>Viridiplantae</taxon>
        <taxon>Streptophyta</taxon>
        <taxon>Embryophyta</taxon>
        <taxon>Tracheophyta</taxon>
        <taxon>Spermatophyta</taxon>
        <taxon>Magnoliopsida</taxon>
        <taxon>Liliopsida</taxon>
        <taxon>Poales</taxon>
        <taxon>Poaceae</taxon>
        <taxon>BOP clade</taxon>
        <taxon>Oryzoideae</taxon>
        <taxon>Oryzeae</taxon>
        <taxon>Oryzinae</taxon>
        <taxon>Oryza</taxon>
        <taxon>Oryza meyeriana</taxon>
    </lineage>
</organism>
<name>A0A6G1C7B1_9ORYZ</name>
<accession>A0A6G1C7B1</accession>
<reference evidence="2 3" key="1">
    <citation type="submission" date="2019-11" db="EMBL/GenBank/DDBJ databases">
        <title>Whole genome sequence of Oryza granulata.</title>
        <authorList>
            <person name="Li W."/>
        </authorList>
    </citation>
    <scope>NUCLEOTIDE SEQUENCE [LARGE SCALE GENOMIC DNA]</scope>
    <source>
        <strain evidence="3">cv. Menghai</strain>
        <tissue evidence="2">Leaf</tissue>
    </source>
</reference>
<evidence type="ECO:0000313" key="3">
    <source>
        <dbReference type="Proteomes" id="UP000479710"/>
    </source>
</evidence>
<proteinExistence type="predicted"/>
<feature type="region of interest" description="Disordered" evidence="1">
    <location>
        <begin position="117"/>
        <end position="158"/>
    </location>
</feature>
<evidence type="ECO:0000256" key="1">
    <source>
        <dbReference type="SAM" id="MobiDB-lite"/>
    </source>
</evidence>
<keyword evidence="3" id="KW-1185">Reference proteome</keyword>
<comment type="caution">
    <text evidence="2">The sequence shown here is derived from an EMBL/GenBank/DDBJ whole genome shotgun (WGS) entry which is preliminary data.</text>
</comment>
<gene>
    <name evidence="2" type="ORF">E2562_021873</name>
</gene>
<dbReference type="Proteomes" id="UP000479710">
    <property type="component" value="Unassembled WGS sequence"/>
</dbReference>